<evidence type="ECO:0000313" key="1">
    <source>
        <dbReference type="EMBL" id="KZP27207.1"/>
    </source>
</evidence>
<name>A0A166QIZ1_9AGAM</name>
<organism evidence="1 2">
    <name type="scientific">Athelia psychrophila</name>
    <dbReference type="NCBI Taxonomy" id="1759441"/>
    <lineage>
        <taxon>Eukaryota</taxon>
        <taxon>Fungi</taxon>
        <taxon>Dikarya</taxon>
        <taxon>Basidiomycota</taxon>
        <taxon>Agaricomycotina</taxon>
        <taxon>Agaricomycetes</taxon>
        <taxon>Agaricomycetidae</taxon>
        <taxon>Atheliales</taxon>
        <taxon>Atheliaceae</taxon>
        <taxon>Athelia</taxon>
    </lineage>
</organism>
<dbReference type="Proteomes" id="UP000076532">
    <property type="component" value="Unassembled WGS sequence"/>
</dbReference>
<accession>A0A166QIZ1</accession>
<keyword evidence="2" id="KW-1185">Reference proteome</keyword>
<dbReference type="EMBL" id="KV417510">
    <property type="protein sequence ID" value="KZP27207.1"/>
    <property type="molecule type" value="Genomic_DNA"/>
</dbReference>
<evidence type="ECO:0000313" key="2">
    <source>
        <dbReference type="Proteomes" id="UP000076532"/>
    </source>
</evidence>
<dbReference type="AlphaFoldDB" id="A0A166QIZ1"/>
<proteinExistence type="predicted"/>
<reference evidence="1 2" key="1">
    <citation type="journal article" date="2016" name="Mol. Biol. Evol.">
        <title>Comparative Genomics of Early-Diverging Mushroom-Forming Fungi Provides Insights into the Origins of Lignocellulose Decay Capabilities.</title>
        <authorList>
            <person name="Nagy L.G."/>
            <person name="Riley R."/>
            <person name="Tritt A."/>
            <person name="Adam C."/>
            <person name="Daum C."/>
            <person name="Floudas D."/>
            <person name="Sun H."/>
            <person name="Yadav J.S."/>
            <person name="Pangilinan J."/>
            <person name="Larsson K.H."/>
            <person name="Matsuura K."/>
            <person name="Barry K."/>
            <person name="Labutti K."/>
            <person name="Kuo R."/>
            <person name="Ohm R.A."/>
            <person name="Bhattacharya S.S."/>
            <person name="Shirouzu T."/>
            <person name="Yoshinaga Y."/>
            <person name="Martin F.M."/>
            <person name="Grigoriev I.V."/>
            <person name="Hibbett D.S."/>
        </authorList>
    </citation>
    <scope>NUCLEOTIDE SEQUENCE [LARGE SCALE GENOMIC DNA]</scope>
    <source>
        <strain evidence="1 2">CBS 109695</strain>
    </source>
</reference>
<sequence length="84" mass="9575">MVYLSLFARTGGPSSLSRTSPLRSGLRKRSGLFNFCATHGAHPLPLHPRSAYHRCVPDLPLRHLSLRLRLPLRRGRERERPVPK</sequence>
<protein>
    <submittedName>
        <fullName evidence="1">Uncharacterized protein</fullName>
    </submittedName>
</protein>
<gene>
    <name evidence="1" type="ORF">FIBSPDRAFT_853984</name>
</gene>